<reference evidence="4 5" key="1">
    <citation type="submission" date="2020-02" db="EMBL/GenBank/DDBJ databases">
        <title>A complete genome of a marine bacterium Vibrio sp. ZWAL4003 isolated from the mangrove sediment with the ability to degrade polysaccharides.</title>
        <authorList>
            <person name="Wu J."/>
            <person name="Qu W."/>
            <person name="Zeng R."/>
        </authorList>
    </citation>
    <scope>NUCLEOTIDE SEQUENCE [LARGE SCALE GENOMIC DNA]</scope>
    <source>
        <strain evidence="4 5">ZWAL4003</strain>
    </source>
</reference>
<dbReference type="SUPFAM" id="SSF55073">
    <property type="entry name" value="Nucleotide cyclase"/>
    <property type="match status" value="1"/>
</dbReference>
<gene>
    <name evidence="4" type="ORF">G5S32_04415</name>
</gene>
<keyword evidence="5" id="KW-1185">Reference proteome</keyword>
<dbReference type="InterPro" id="IPR043128">
    <property type="entry name" value="Rev_trsase/Diguanyl_cyclase"/>
</dbReference>
<dbReference type="InterPro" id="IPR052155">
    <property type="entry name" value="Biofilm_reg_signaling"/>
</dbReference>
<dbReference type="EMBL" id="CP049331">
    <property type="protein sequence ID" value="QIH41275.1"/>
    <property type="molecule type" value="Genomic_DNA"/>
</dbReference>
<dbReference type="InterPro" id="IPR035965">
    <property type="entry name" value="PAS-like_dom_sf"/>
</dbReference>
<dbReference type="NCBIfam" id="TIGR00254">
    <property type="entry name" value="GGDEF"/>
    <property type="match status" value="1"/>
</dbReference>
<evidence type="ECO:0000313" key="4">
    <source>
        <dbReference type="EMBL" id="QIH41275.1"/>
    </source>
</evidence>
<dbReference type="SMART" id="SM00267">
    <property type="entry name" value="GGDEF"/>
    <property type="match status" value="1"/>
</dbReference>
<proteinExistence type="predicted"/>
<dbReference type="Proteomes" id="UP000503003">
    <property type="component" value="Chromosome 1"/>
</dbReference>
<dbReference type="KEGG" id="vzi:G5S32_04415"/>
<dbReference type="InterPro" id="IPR029787">
    <property type="entry name" value="Nucleotide_cyclase"/>
</dbReference>
<dbReference type="InterPro" id="IPR001610">
    <property type="entry name" value="PAC"/>
</dbReference>
<feature type="transmembrane region" description="Helical" evidence="2">
    <location>
        <begin position="171"/>
        <end position="193"/>
    </location>
</feature>
<dbReference type="InterPro" id="IPR000014">
    <property type="entry name" value="PAS"/>
</dbReference>
<sequence length="506" mass="57811">MLFIVRVKKIILFVLLILFVPLNATAFNGSKAFEEHKMVMLLIEPESGTIVKANSAAEEFYGYSISDFESMKIQDINTLSPQAIHAEMRLAKKEKRNYFIFQHRTKSGDLKTVEVSSIPLVYQGSTVLYSIIRDISGYRAAQEGLWHYQHRLDDMVKEQSSQLTATHQRQLLIFTALSIVLALALAALFRLLINQRNTKAQLEDEKKRLSDVIWAANIGTWEWDLSSDRLTLNDFAYAMVGYERWADFPVKRASLQPICHPDDWIIAQQNMVAKLEGKASFFQTEIRVRHRLGHWVWILVRGRIIKRAYSTRKPLAVAGTYQDITLQKELNSQLYLYANTDQLAEIPNRRSFHNQLDQMEDAEHHYGLFYMDLNKFKNVNDKYGHAAGDLVIKNVGQRLKGVIRSSDNIYRLGGDEFAVIVKGLKSRADASVIANKFVKTLSEPHVLEGMRNKNVIVPPSIGVAFYPDNGLDAESLIQRADQMMYLAKRNYPEGGYEIFGEQLAIA</sequence>
<feature type="domain" description="GGDEF" evidence="3">
    <location>
        <begin position="364"/>
        <end position="501"/>
    </location>
</feature>
<dbReference type="PROSITE" id="PS50887">
    <property type="entry name" value="GGDEF"/>
    <property type="match status" value="1"/>
</dbReference>
<keyword evidence="1" id="KW-0175">Coiled coil</keyword>
<dbReference type="NCBIfam" id="TIGR00229">
    <property type="entry name" value="sensory_box"/>
    <property type="match status" value="2"/>
</dbReference>
<evidence type="ECO:0000259" key="3">
    <source>
        <dbReference type="PROSITE" id="PS50887"/>
    </source>
</evidence>
<evidence type="ECO:0000256" key="1">
    <source>
        <dbReference type="SAM" id="Coils"/>
    </source>
</evidence>
<dbReference type="InterPro" id="IPR013655">
    <property type="entry name" value="PAS_fold_3"/>
</dbReference>
<dbReference type="PANTHER" id="PTHR44757:SF2">
    <property type="entry name" value="BIOFILM ARCHITECTURE MAINTENANCE PROTEIN MBAA"/>
    <property type="match status" value="1"/>
</dbReference>
<dbReference type="Pfam" id="PF13426">
    <property type="entry name" value="PAS_9"/>
    <property type="match status" value="1"/>
</dbReference>
<dbReference type="Pfam" id="PF08447">
    <property type="entry name" value="PAS_3"/>
    <property type="match status" value="1"/>
</dbReference>
<dbReference type="CDD" id="cd01949">
    <property type="entry name" value="GGDEF"/>
    <property type="match status" value="1"/>
</dbReference>
<feature type="coiled-coil region" evidence="1">
    <location>
        <begin position="185"/>
        <end position="212"/>
    </location>
</feature>
<dbReference type="RefSeq" id="WP_165310717.1">
    <property type="nucleotide sequence ID" value="NZ_CP049331.1"/>
</dbReference>
<dbReference type="CDD" id="cd00130">
    <property type="entry name" value="PAS"/>
    <property type="match status" value="1"/>
</dbReference>
<dbReference type="PANTHER" id="PTHR44757">
    <property type="entry name" value="DIGUANYLATE CYCLASE DGCP"/>
    <property type="match status" value="1"/>
</dbReference>
<evidence type="ECO:0000313" key="5">
    <source>
        <dbReference type="Proteomes" id="UP000503003"/>
    </source>
</evidence>
<accession>A0A6G7CGN6</accession>
<dbReference type="SMART" id="SM00086">
    <property type="entry name" value="PAC"/>
    <property type="match status" value="2"/>
</dbReference>
<dbReference type="Gene3D" id="3.30.450.20">
    <property type="entry name" value="PAS domain"/>
    <property type="match status" value="2"/>
</dbReference>
<evidence type="ECO:0000256" key="2">
    <source>
        <dbReference type="SAM" id="Phobius"/>
    </source>
</evidence>
<dbReference type="Gene3D" id="3.30.70.270">
    <property type="match status" value="1"/>
</dbReference>
<keyword evidence="2" id="KW-0472">Membrane</keyword>
<organism evidence="4 5">
    <name type="scientific">Vibrio ziniensis</name>
    <dbReference type="NCBI Taxonomy" id="2711221"/>
    <lineage>
        <taxon>Bacteria</taxon>
        <taxon>Pseudomonadati</taxon>
        <taxon>Pseudomonadota</taxon>
        <taxon>Gammaproteobacteria</taxon>
        <taxon>Vibrionales</taxon>
        <taxon>Vibrionaceae</taxon>
        <taxon>Vibrio</taxon>
    </lineage>
</organism>
<dbReference type="AlphaFoldDB" id="A0A6G7CGN6"/>
<name>A0A6G7CGN6_9VIBR</name>
<dbReference type="InterPro" id="IPR000160">
    <property type="entry name" value="GGDEF_dom"/>
</dbReference>
<keyword evidence="2" id="KW-0812">Transmembrane</keyword>
<dbReference type="Pfam" id="PF00990">
    <property type="entry name" value="GGDEF"/>
    <property type="match status" value="1"/>
</dbReference>
<protein>
    <submittedName>
        <fullName evidence="4">Diguanylate cyclase</fullName>
    </submittedName>
</protein>
<keyword evidence="2" id="KW-1133">Transmembrane helix</keyword>
<dbReference type="SUPFAM" id="SSF55785">
    <property type="entry name" value="PYP-like sensor domain (PAS domain)"/>
    <property type="match status" value="2"/>
</dbReference>